<accession>A0ABR8JT39</accession>
<gene>
    <name evidence="1" type="ORF">IC234_13480</name>
</gene>
<evidence type="ECO:0000313" key="1">
    <source>
        <dbReference type="EMBL" id="MBD2723139.1"/>
    </source>
</evidence>
<sequence>MRFRSAPGKAPVLFGQVQAVDDAGRYPMATSSVSVDGNVYYTNALGAYRVPVSVGKHQLVVEHTGVRSSRTSVKVEPGDSVQVNFYLRYAD</sequence>
<evidence type="ECO:0000313" key="2">
    <source>
        <dbReference type="Proteomes" id="UP000606003"/>
    </source>
</evidence>
<dbReference type="Gene3D" id="2.60.40.1120">
    <property type="entry name" value="Carboxypeptidase-like, regulatory domain"/>
    <property type="match status" value="1"/>
</dbReference>
<reference evidence="1 2" key="1">
    <citation type="submission" date="2020-09" db="EMBL/GenBank/DDBJ databases">
        <authorList>
            <person name="Kim M.K."/>
        </authorList>
    </citation>
    <scope>NUCLEOTIDE SEQUENCE [LARGE SCALE GENOMIC DNA]</scope>
    <source>
        <strain evidence="1 2">BT189</strain>
    </source>
</reference>
<evidence type="ECO:0008006" key="3">
    <source>
        <dbReference type="Google" id="ProtNLM"/>
    </source>
</evidence>
<organism evidence="1 2">
    <name type="scientific">Hymenobacter armeniacus</name>
    <dbReference type="NCBI Taxonomy" id="2771358"/>
    <lineage>
        <taxon>Bacteria</taxon>
        <taxon>Pseudomonadati</taxon>
        <taxon>Bacteroidota</taxon>
        <taxon>Cytophagia</taxon>
        <taxon>Cytophagales</taxon>
        <taxon>Hymenobacteraceae</taxon>
        <taxon>Hymenobacter</taxon>
    </lineage>
</organism>
<dbReference type="SUPFAM" id="SSF49452">
    <property type="entry name" value="Starch-binding domain-like"/>
    <property type="match status" value="1"/>
</dbReference>
<dbReference type="InterPro" id="IPR013784">
    <property type="entry name" value="Carb-bd-like_fold"/>
</dbReference>
<dbReference type="Pfam" id="PF13620">
    <property type="entry name" value="CarboxypepD_reg"/>
    <property type="match status" value="1"/>
</dbReference>
<comment type="caution">
    <text evidence="1">The sequence shown here is derived from an EMBL/GenBank/DDBJ whole genome shotgun (WGS) entry which is preliminary data.</text>
</comment>
<dbReference type="RefSeq" id="WP_190925461.1">
    <property type="nucleotide sequence ID" value="NZ_JACXAC010000004.1"/>
</dbReference>
<name>A0ABR8JT39_9BACT</name>
<protein>
    <recommendedName>
        <fullName evidence="3">Carboxypeptidase regulatory-like domain-containing protein</fullName>
    </recommendedName>
</protein>
<proteinExistence type="predicted"/>
<dbReference type="EMBL" id="JACXAC010000004">
    <property type="protein sequence ID" value="MBD2723139.1"/>
    <property type="molecule type" value="Genomic_DNA"/>
</dbReference>
<dbReference type="Proteomes" id="UP000606003">
    <property type="component" value="Unassembled WGS sequence"/>
</dbReference>
<keyword evidence="2" id="KW-1185">Reference proteome</keyword>